<evidence type="ECO:0000256" key="3">
    <source>
        <dbReference type="ARBA" id="ARBA00022821"/>
    </source>
</evidence>
<sequence length="97" mass="11170">MEEILVSSIIQVVIEKLITFSLENRQENLSLVKNFKNDLDNLHRTFAMVNDVLHDAEKLQVTNSAVKRYVCDTINLGIDQVGKPSSVFLLQELNRRR</sequence>
<name>A0ABD3DII1_9LAMI</name>
<reference evidence="6" key="1">
    <citation type="journal article" date="2024" name="IScience">
        <title>Strigolactones Initiate the Formation of Haustorium-like Structures in Castilleja.</title>
        <authorList>
            <person name="Buerger M."/>
            <person name="Peterson D."/>
            <person name="Chory J."/>
        </authorList>
    </citation>
    <scope>NUCLEOTIDE SEQUENCE [LARGE SCALE GENOMIC DNA]</scope>
</reference>
<comment type="caution">
    <text evidence="5">The sequence shown here is derived from an EMBL/GenBank/DDBJ whole genome shotgun (WGS) entry which is preliminary data.</text>
</comment>
<dbReference type="Proteomes" id="UP001632038">
    <property type="component" value="Unassembled WGS sequence"/>
</dbReference>
<keyword evidence="2" id="KW-0547">Nucleotide-binding</keyword>
<dbReference type="GO" id="GO:0000166">
    <property type="term" value="F:nucleotide binding"/>
    <property type="evidence" value="ECO:0007669"/>
    <property type="project" value="UniProtKB-KW"/>
</dbReference>
<proteinExistence type="predicted"/>
<evidence type="ECO:0000259" key="4">
    <source>
        <dbReference type="Pfam" id="PF18052"/>
    </source>
</evidence>
<dbReference type="AlphaFoldDB" id="A0ABD3DII1"/>
<evidence type="ECO:0000313" key="5">
    <source>
        <dbReference type="EMBL" id="KAL3642110.1"/>
    </source>
</evidence>
<dbReference type="Pfam" id="PF18052">
    <property type="entry name" value="Rx_N"/>
    <property type="match status" value="1"/>
</dbReference>
<keyword evidence="6" id="KW-1185">Reference proteome</keyword>
<evidence type="ECO:0000256" key="1">
    <source>
        <dbReference type="ARBA" id="ARBA00022737"/>
    </source>
</evidence>
<keyword evidence="3" id="KW-0611">Plant defense</keyword>
<accession>A0ABD3DII1</accession>
<evidence type="ECO:0000256" key="2">
    <source>
        <dbReference type="ARBA" id="ARBA00022741"/>
    </source>
</evidence>
<protein>
    <recommendedName>
        <fullName evidence="4">Disease resistance N-terminal domain-containing protein</fullName>
    </recommendedName>
</protein>
<feature type="domain" description="Disease resistance N-terminal" evidence="4">
    <location>
        <begin position="10"/>
        <end position="72"/>
    </location>
</feature>
<dbReference type="GO" id="GO:0006952">
    <property type="term" value="P:defense response"/>
    <property type="evidence" value="ECO:0007669"/>
    <property type="project" value="UniProtKB-KW"/>
</dbReference>
<gene>
    <name evidence="5" type="ORF">CASFOL_012925</name>
</gene>
<dbReference type="EMBL" id="JAVIJP010000016">
    <property type="protein sequence ID" value="KAL3642110.1"/>
    <property type="molecule type" value="Genomic_DNA"/>
</dbReference>
<evidence type="ECO:0000313" key="6">
    <source>
        <dbReference type="Proteomes" id="UP001632038"/>
    </source>
</evidence>
<organism evidence="5 6">
    <name type="scientific">Castilleja foliolosa</name>
    <dbReference type="NCBI Taxonomy" id="1961234"/>
    <lineage>
        <taxon>Eukaryota</taxon>
        <taxon>Viridiplantae</taxon>
        <taxon>Streptophyta</taxon>
        <taxon>Embryophyta</taxon>
        <taxon>Tracheophyta</taxon>
        <taxon>Spermatophyta</taxon>
        <taxon>Magnoliopsida</taxon>
        <taxon>eudicotyledons</taxon>
        <taxon>Gunneridae</taxon>
        <taxon>Pentapetalae</taxon>
        <taxon>asterids</taxon>
        <taxon>lamiids</taxon>
        <taxon>Lamiales</taxon>
        <taxon>Orobanchaceae</taxon>
        <taxon>Pedicularideae</taxon>
        <taxon>Castillejinae</taxon>
        <taxon>Castilleja</taxon>
    </lineage>
</organism>
<dbReference type="Gene3D" id="1.20.5.4130">
    <property type="match status" value="1"/>
</dbReference>
<keyword evidence="1" id="KW-0677">Repeat</keyword>
<dbReference type="InterPro" id="IPR041118">
    <property type="entry name" value="Rx_N"/>
</dbReference>